<dbReference type="CDD" id="cd05403">
    <property type="entry name" value="NT_KNTase_like"/>
    <property type="match status" value="1"/>
</dbReference>
<evidence type="ECO:0000313" key="2">
    <source>
        <dbReference type="EMBL" id="ABI56217.1"/>
    </source>
</evidence>
<dbReference type="eggNOG" id="COG1708">
    <property type="taxonomic scope" value="Bacteria"/>
</dbReference>
<dbReference type="InterPro" id="IPR002934">
    <property type="entry name" value="Polymerase_NTP_transf_dom"/>
</dbReference>
<proteinExistence type="predicted"/>
<protein>
    <submittedName>
        <fullName evidence="2">DNA polymerase, beta domain protein region</fullName>
    </submittedName>
</protein>
<accession>Q0AAC0</accession>
<organism evidence="2 3">
    <name type="scientific">Alkalilimnicola ehrlichii (strain ATCC BAA-1101 / DSM 17681 / MLHE-1)</name>
    <dbReference type="NCBI Taxonomy" id="187272"/>
    <lineage>
        <taxon>Bacteria</taxon>
        <taxon>Pseudomonadati</taxon>
        <taxon>Pseudomonadota</taxon>
        <taxon>Gammaproteobacteria</taxon>
        <taxon>Chromatiales</taxon>
        <taxon>Ectothiorhodospiraceae</taxon>
        <taxon>Alkalilimnicola</taxon>
    </lineage>
</organism>
<dbReference type="Gene3D" id="3.30.460.10">
    <property type="entry name" value="Beta Polymerase, domain 2"/>
    <property type="match status" value="1"/>
</dbReference>
<feature type="domain" description="Polymerase nucleotidyl transferase" evidence="1">
    <location>
        <begin position="17"/>
        <end position="60"/>
    </location>
</feature>
<dbReference type="KEGG" id="aeh:Mlg_0863"/>
<sequence>MTGDILLLMRLTSQQIATIRKAVAEQLGEDARVRLFGSRVDDAARGGDIDLLVETDRILANRPAEASRLAAKLQLALGDQRIDVLIIDPATRMQPIHKVARETGVAL</sequence>
<dbReference type="HOGENOM" id="CLU_164558_1_1_6"/>
<dbReference type="GO" id="GO:0016779">
    <property type="term" value="F:nucleotidyltransferase activity"/>
    <property type="evidence" value="ECO:0007669"/>
    <property type="project" value="InterPro"/>
</dbReference>
<dbReference type="InterPro" id="IPR043519">
    <property type="entry name" value="NT_sf"/>
</dbReference>
<dbReference type="Proteomes" id="UP000001962">
    <property type="component" value="Chromosome"/>
</dbReference>
<gene>
    <name evidence="2" type="ordered locus">Mlg_0863</name>
</gene>
<dbReference type="EMBL" id="CP000453">
    <property type="protein sequence ID" value="ABI56217.1"/>
    <property type="molecule type" value="Genomic_DNA"/>
</dbReference>
<evidence type="ECO:0000259" key="1">
    <source>
        <dbReference type="Pfam" id="PF01909"/>
    </source>
</evidence>
<dbReference type="Pfam" id="PF01909">
    <property type="entry name" value="NTP_transf_2"/>
    <property type="match status" value="1"/>
</dbReference>
<reference evidence="3" key="1">
    <citation type="submission" date="2006-08" db="EMBL/GenBank/DDBJ databases">
        <title>Complete sequence of Alkalilimnicola ehrilichei MLHE-1.</title>
        <authorList>
            <person name="Copeland A."/>
            <person name="Lucas S."/>
            <person name="Lapidus A."/>
            <person name="Barry K."/>
            <person name="Detter J.C."/>
            <person name="Glavina del Rio T."/>
            <person name="Hammon N."/>
            <person name="Israni S."/>
            <person name="Dalin E."/>
            <person name="Tice H."/>
            <person name="Pitluck S."/>
            <person name="Sims D."/>
            <person name="Brettin T."/>
            <person name="Bruce D."/>
            <person name="Han C."/>
            <person name="Tapia R."/>
            <person name="Gilna P."/>
            <person name="Schmutz J."/>
            <person name="Larimer F."/>
            <person name="Land M."/>
            <person name="Hauser L."/>
            <person name="Kyrpides N."/>
            <person name="Mikhailova N."/>
            <person name="Oremland R.S."/>
            <person name="Hoeft S.E."/>
            <person name="Switzer-Blum J."/>
            <person name="Kulp T."/>
            <person name="King G."/>
            <person name="Tabita R."/>
            <person name="Witte B."/>
            <person name="Santini J.M."/>
            <person name="Basu P."/>
            <person name="Hollibaugh J.T."/>
            <person name="Xie G."/>
            <person name="Stolz J.F."/>
            <person name="Richardson P."/>
        </authorList>
    </citation>
    <scope>NUCLEOTIDE SEQUENCE [LARGE SCALE GENOMIC DNA]</scope>
    <source>
        <strain evidence="3">ATCC BAA-1101 / DSM 17681 / MLHE-1</strain>
    </source>
</reference>
<name>Q0AAC0_ALKEH</name>
<evidence type="ECO:0000313" key="3">
    <source>
        <dbReference type="Proteomes" id="UP000001962"/>
    </source>
</evidence>
<keyword evidence="3" id="KW-1185">Reference proteome</keyword>
<dbReference type="AlphaFoldDB" id="Q0AAC0"/>
<dbReference type="SUPFAM" id="SSF81301">
    <property type="entry name" value="Nucleotidyltransferase"/>
    <property type="match status" value="1"/>
</dbReference>